<evidence type="ECO:0000256" key="9">
    <source>
        <dbReference type="ARBA" id="ARBA00023157"/>
    </source>
</evidence>
<dbReference type="HOGENOM" id="CLU_006462_7_2_1"/>
<dbReference type="CDD" id="cd05811">
    <property type="entry name" value="CBM20_glucoamylase"/>
    <property type="match status" value="1"/>
</dbReference>
<dbReference type="GO" id="GO:2001070">
    <property type="term" value="F:starch binding"/>
    <property type="evidence" value="ECO:0007669"/>
    <property type="project" value="InterPro"/>
</dbReference>
<keyword evidence="5" id="KW-0479">Metal-binding</keyword>
<protein>
    <recommendedName>
        <fullName evidence="4">alpha-amylase</fullName>
        <ecNumber evidence="4">3.2.1.1</ecNumber>
    </recommendedName>
</protein>
<dbReference type="InterPro" id="IPR013783">
    <property type="entry name" value="Ig-like_fold"/>
</dbReference>
<keyword evidence="10" id="KW-0325">Glycoprotein</keyword>
<keyword evidence="11" id="KW-0119">Carbohydrate metabolism</keyword>
<dbReference type="GeneID" id="4585102"/>
<dbReference type="KEGG" id="nfi:NFIA_060450"/>
<dbReference type="STRING" id="331117.A1DPG8"/>
<dbReference type="OrthoDB" id="204980at2759"/>
<evidence type="ECO:0000256" key="2">
    <source>
        <dbReference type="ARBA" id="ARBA00001913"/>
    </source>
</evidence>
<dbReference type="GO" id="GO:0005509">
    <property type="term" value="F:calcium ion binding"/>
    <property type="evidence" value="ECO:0007669"/>
    <property type="project" value="InterPro"/>
</dbReference>
<dbReference type="InterPro" id="IPR013780">
    <property type="entry name" value="Glyco_hydro_b"/>
</dbReference>
<dbReference type="Gene3D" id="2.60.40.10">
    <property type="entry name" value="Immunoglobulins"/>
    <property type="match status" value="1"/>
</dbReference>
<dbReference type="PANTHER" id="PTHR10357:SF231">
    <property type="entry name" value="ALPHA-AMYLASE"/>
    <property type="match status" value="1"/>
</dbReference>
<dbReference type="SUPFAM" id="SSF51011">
    <property type="entry name" value="Glycosyl hydrolase domain"/>
    <property type="match status" value="1"/>
</dbReference>
<dbReference type="GO" id="GO:0004556">
    <property type="term" value="F:alpha-amylase activity"/>
    <property type="evidence" value="ECO:0007669"/>
    <property type="project" value="UniProtKB-EC"/>
</dbReference>
<evidence type="ECO:0000256" key="5">
    <source>
        <dbReference type="ARBA" id="ARBA00022723"/>
    </source>
</evidence>
<name>A1DPG8_NEOFI</name>
<evidence type="ECO:0000256" key="13">
    <source>
        <dbReference type="ARBA" id="ARBA00023326"/>
    </source>
</evidence>
<evidence type="ECO:0000256" key="7">
    <source>
        <dbReference type="ARBA" id="ARBA00022801"/>
    </source>
</evidence>
<dbReference type="InterPro" id="IPR015340">
    <property type="entry name" value="A_amylase_C_dom"/>
</dbReference>
<dbReference type="FunFam" id="2.60.40.10:FF:000552">
    <property type="entry name" value="Related to glucoamylase"/>
    <property type="match status" value="1"/>
</dbReference>
<dbReference type="GO" id="GO:0000272">
    <property type="term" value="P:polysaccharide catabolic process"/>
    <property type="evidence" value="ECO:0007669"/>
    <property type="project" value="UniProtKB-KW"/>
</dbReference>
<dbReference type="RefSeq" id="XP_001258586.1">
    <property type="nucleotide sequence ID" value="XM_001258585.1"/>
</dbReference>
<evidence type="ECO:0000313" key="17">
    <source>
        <dbReference type="Proteomes" id="UP000006702"/>
    </source>
</evidence>
<evidence type="ECO:0000256" key="10">
    <source>
        <dbReference type="ARBA" id="ARBA00023180"/>
    </source>
</evidence>
<evidence type="ECO:0000259" key="15">
    <source>
        <dbReference type="PROSITE" id="PS51166"/>
    </source>
</evidence>
<dbReference type="Pfam" id="PF09260">
    <property type="entry name" value="A_amylase_dom_C"/>
    <property type="match status" value="2"/>
</dbReference>
<dbReference type="Proteomes" id="UP000006702">
    <property type="component" value="Unassembled WGS sequence"/>
</dbReference>
<dbReference type="InterPro" id="IPR017853">
    <property type="entry name" value="GH"/>
</dbReference>
<dbReference type="InterPro" id="IPR002044">
    <property type="entry name" value="CBM20"/>
</dbReference>
<feature type="chain" id="PRO_5002634334" description="alpha-amylase" evidence="14">
    <location>
        <begin position="20"/>
        <end position="497"/>
    </location>
</feature>
<evidence type="ECO:0000256" key="8">
    <source>
        <dbReference type="ARBA" id="ARBA00022837"/>
    </source>
</evidence>
<comment type="catalytic activity">
    <reaction evidence="1">
        <text>Endohydrolysis of (1-&gt;4)-alpha-D-glucosidic linkages in polysaccharides containing three or more (1-&gt;4)-alpha-linked D-glucose units.</text>
        <dbReference type="EC" id="3.2.1.1"/>
    </reaction>
</comment>
<dbReference type="eggNOG" id="KOG0471">
    <property type="taxonomic scope" value="Eukaryota"/>
</dbReference>
<dbReference type="SMART" id="SM00642">
    <property type="entry name" value="Aamy"/>
    <property type="match status" value="1"/>
</dbReference>
<evidence type="ECO:0000256" key="1">
    <source>
        <dbReference type="ARBA" id="ARBA00000548"/>
    </source>
</evidence>
<dbReference type="SMART" id="SM01065">
    <property type="entry name" value="CBM_2"/>
    <property type="match status" value="1"/>
</dbReference>
<keyword evidence="12" id="KW-0326">Glycosidase</keyword>
<evidence type="ECO:0000256" key="3">
    <source>
        <dbReference type="ARBA" id="ARBA00008061"/>
    </source>
</evidence>
<proteinExistence type="inferred from homology"/>
<dbReference type="InterPro" id="IPR034836">
    <property type="entry name" value="CBM20_glucoamylase"/>
</dbReference>
<dbReference type="EC" id="3.2.1.1" evidence="4"/>
<dbReference type="OMA" id="VTNHMAW"/>
<reference evidence="17" key="1">
    <citation type="journal article" date="2008" name="PLoS Genet.">
        <title>Genomic islands in the pathogenic filamentous fungus Aspergillus fumigatus.</title>
        <authorList>
            <person name="Fedorova N.D."/>
            <person name="Khaldi N."/>
            <person name="Joardar V.S."/>
            <person name="Maiti R."/>
            <person name="Amedeo P."/>
            <person name="Anderson M.J."/>
            <person name="Crabtree J."/>
            <person name="Silva J.C."/>
            <person name="Badger J.H."/>
            <person name="Albarraq A."/>
            <person name="Angiuoli S."/>
            <person name="Bussey H."/>
            <person name="Bowyer P."/>
            <person name="Cotty P.J."/>
            <person name="Dyer P.S."/>
            <person name="Egan A."/>
            <person name="Galens K."/>
            <person name="Fraser-Liggett C.M."/>
            <person name="Haas B.J."/>
            <person name="Inman J.M."/>
            <person name="Kent R."/>
            <person name="Lemieux S."/>
            <person name="Malavazi I."/>
            <person name="Orvis J."/>
            <person name="Roemer T."/>
            <person name="Ronning C.M."/>
            <person name="Sundaram J.P."/>
            <person name="Sutton G."/>
            <person name="Turner G."/>
            <person name="Venter J.C."/>
            <person name="White O.R."/>
            <person name="Whitty B.R."/>
            <person name="Youngman P."/>
            <person name="Wolfe K.H."/>
            <person name="Goldman G.H."/>
            <person name="Wortman J.R."/>
            <person name="Jiang B."/>
            <person name="Denning D.W."/>
            <person name="Nierman W.C."/>
        </authorList>
    </citation>
    <scope>NUCLEOTIDE SEQUENCE [LARGE SCALE GENOMIC DNA]</scope>
    <source>
        <strain evidence="17">ATCC 1020 / DSM 3700 / CBS 544.65 / FGSC A1164 / JCM 1740 / NRRL 181 / WB 181</strain>
    </source>
</reference>
<dbReference type="Gene3D" id="2.60.40.1180">
    <property type="entry name" value="Golgi alpha-mannosidase II"/>
    <property type="match status" value="2"/>
</dbReference>
<dbReference type="Gene3D" id="3.20.20.80">
    <property type="entry name" value="Glycosidases"/>
    <property type="match status" value="2"/>
</dbReference>
<organism evidence="16 17">
    <name type="scientific">Neosartorya fischeri (strain ATCC 1020 / DSM 3700 / CBS 544.65 / FGSC A1164 / JCM 1740 / NRRL 181 / WB 181)</name>
    <name type="common">Aspergillus fischerianus</name>
    <dbReference type="NCBI Taxonomy" id="331117"/>
    <lineage>
        <taxon>Eukaryota</taxon>
        <taxon>Fungi</taxon>
        <taxon>Dikarya</taxon>
        <taxon>Ascomycota</taxon>
        <taxon>Pezizomycotina</taxon>
        <taxon>Eurotiomycetes</taxon>
        <taxon>Eurotiomycetidae</taxon>
        <taxon>Eurotiales</taxon>
        <taxon>Aspergillaceae</taxon>
        <taxon>Aspergillus</taxon>
        <taxon>Aspergillus subgen. Fumigati</taxon>
    </lineage>
</organism>
<keyword evidence="7" id="KW-0378">Hydrolase</keyword>
<dbReference type="PROSITE" id="PS51166">
    <property type="entry name" value="CBM20"/>
    <property type="match status" value="1"/>
</dbReference>
<sequence length="497" mass="54021">MNLLTIALTIPLLWEGVLALNAAEWRNQSIYFLMTDRFARTDGSTTTPCDVGQRGYCGGTWKGIIDHLDYIQGMGFTAIWITPIVEQIPQTTPEGTGFHGYWPRNIYNVNSHFGTADDIRALSKALHDRGMYLMMDVVANHMHVEKDFWSGYTQAAGVYSVGEILHGDPAYTCRCQGYMDGVMNYPISVASTCKDPTLLGNFIENHDNPRFPSYTSDISQAKSGIAYIFLTDGIPIIYSGQEQHYSGGADPYNREALWLSGYSTNSELYKFIATTNKIRRLAISKDLNYLPAKNNPFYTDSHTIAMKKGSGGSNVITVLTNSGSNAGSYTLNLDSHGILDSNGNLPVPMSSGLPRVLVPSPWVSGSGLCGGSSTSSLATPTVSSTSTGTCAPSTALPVVFNERVATSYGENIFISGSIDQLGNWDTSRAVALSASGYTSSNPVWSVKLDLYAGTYFQYKFIRKGQDGSVIWESGPNRSYTLPSGCAETAITIADSWR</sequence>
<dbReference type="Pfam" id="PF00686">
    <property type="entry name" value="CBM_20"/>
    <property type="match status" value="1"/>
</dbReference>
<dbReference type="VEuPathDB" id="FungiDB:NFIA_060450"/>
<comment type="similarity">
    <text evidence="3">Belongs to the glycosyl hydrolase 13 family.</text>
</comment>
<evidence type="ECO:0000256" key="11">
    <source>
        <dbReference type="ARBA" id="ARBA00023277"/>
    </source>
</evidence>
<comment type="cofactor">
    <cofactor evidence="2">
        <name>Ca(2+)</name>
        <dbReference type="ChEBI" id="CHEBI:29108"/>
    </cofactor>
</comment>
<dbReference type="SUPFAM" id="SSF51445">
    <property type="entry name" value="(Trans)glycosidases"/>
    <property type="match status" value="1"/>
</dbReference>
<evidence type="ECO:0000256" key="4">
    <source>
        <dbReference type="ARBA" id="ARBA00012595"/>
    </source>
</evidence>
<dbReference type="SUPFAM" id="SSF49452">
    <property type="entry name" value="Starch-binding domain-like"/>
    <property type="match status" value="1"/>
</dbReference>
<evidence type="ECO:0000256" key="14">
    <source>
        <dbReference type="SAM" id="SignalP"/>
    </source>
</evidence>
<keyword evidence="6 14" id="KW-0732">Signal</keyword>
<keyword evidence="9" id="KW-1015">Disulfide bond</keyword>
<dbReference type="InterPro" id="IPR013784">
    <property type="entry name" value="Carb-bd-like_fold"/>
</dbReference>
<evidence type="ECO:0000313" key="16">
    <source>
        <dbReference type="EMBL" id="EAW16689.1"/>
    </source>
</evidence>
<dbReference type="InterPro" id="IPR006047">
    <property type="entry name" value="GH13_cat_dom"/>
</dbReference>
<keyword evidence="17" id="KW-1185">Reference proteome</keyword>
<dbReference type="Pfam" id="PF00128">
    <property type="entry name" value="Alpha-amylase"/>
    <property type="match status" value="2"/>
</dbReference>
<keyword evidence="13" id="KW-0624">Polysaccharide degradation</keyword>
<dbReference type="PANTHER" id="PTHR10357">
    <property type="entry name" value="ALPHA-AMYLASE FAMILY MEMBER"/>
    <property type="match status" value="1"/>
</dbReference>
<dbReference type="EMBL" id="DS027698">
    <property type="protein sequence ID" value="EAW16689.1"/>
    <property type="molecule type" value="Genomic_DNA"/>
</dbReference>
<gene>
    <name evidence="16" type="ORF">NFIA_060450</name>
</gene>
<feature type="domain" description="CBM20" evidence="15">
    <location>
        <begin position="390"/>
        <end position="497"/>
    </location>
</feature>
<dbReference type="AlphaFoldDB" id="A1DPG8"/>
<accession>A1DPG8</accession>
<feature type="signal peptide" evidence="14">
    <location>
        <begin position="1"/>
        <end position="19"/>
    </location>
</feature>
<evidence type="ECO:0000256" key="12">
    <source>
        <dbReference type="ARBA" id="ARBA00023295"/>
    </source>
</evidence>
<keyword evidence="8" id="KW-0106">Calcium</keyword>
<evidence type="ECO:0000256" key="6">
    <source>
        <dbReference type="ARBA" id="ARBA00022729"/>
    </source>
</evidence>